<sequence>MSALFCYYFGNILVCLINDIDDINNVSQEPIWLKLYYLNNCIAYGHPHLIIKMAEP</sequence>
<gene>
    <name evidence="1" type="ORF">GLOINDRAFT_348672</name>
</gene>
<protein>
    <submittedName>
        <fullName evidence="1">Uncharacterized protein</fullName>
    </submittedName>
</protein>
<dbReference type="EMBL" id="KI288090">
    <property type="protein sequence ID" value="ESA09442.1"/>
    <property type="molecule type" value="Genomic_DNA"/>
</dbReference>
<organism evidence="1">
    <name type="scientific">Rhizophagus irregularis (strain DAOM 181602 / DAOM 197198 / MUCL 43194)</name>
    <name type="common">Arbuscular mycorrhizal fungus</name>
    <name type="synonym">Glomus intraradices</name>
    <dbReference type="NCBI Taxonomy" id="747089"/>
    <lineage>
        <taxon>Eukaryota</taxon>
        <taxon>Fungi</taxon>
        <taxon>Fungi incertae sedis</taxon>
        <taxon>Mucoromycota</taxon>
        <taxon>Glomeromycotina</taxon>
        <taxon>Glomeromycetes</taxon>
        <taxon>Glomerales</taxon>
        <taxon>Glomeraceae</taxon>
        <taxon>Rhizophagus</taxon>
    </lineage>
</organism>
<accession>U9TPS2</accession>
<dbReference type="HOGENOM" id="CLU_3015356_0_0_1"/>
<evidence type="ECO:0000313" key="1">
    <source>
        <dbReference type="EMBL" id="ESA09442.1"/>
    </source>
</evidence>
<proteinExistence type="predicted"/>
<name>U9TPS2_RHIID</name>
<dbReference type="AlphaFoldDB" id="U9TPS2"/>
<reference evidence="1" key="1">
    <citation type="submission" date="2013-07" db="EMBL/GenBank/DDBJ databases">
        <title>The genome of an arbuscular mycorrhizal fungus provides insights into the evolution of the oldest plant symbiosis.</title>
        <authorList>
            <consortium name="DOE Joint Genome Institute"/>
            <person name="Tisserant E."/>
            <person name="Malbreil M."/>
            <person name="Kuo A."/>
            <person name="Kohler A."/>
            <person name="Symeonidi A."/>
            <person name="Balestrini R."/>
            <person name="Charron P."/>
            <person name="Duensing N."/>
            <person name="Frei-dit-Frey N."/>
            <person name="Gianinazzi-Pearson V."/>
            <person name="Gilbert B."/>
            <person name="Handa Y."/>
            <person name="Hijri M."/>
            <person name="Kaul R."/>
            <person name="Kawaguchi M."/>
            <person name="Krajinski F."/>
            <person name="Lammers P."/>
            <person name="Lapierre D."/>
            <person name="Masclaux F.G."/>
            <person name="Murat C."/>
            <person name="Morin E."/>
            <person name="Ndikumana S."/>
            <person name="Pagni M."/>
            <person name="Petitpierre D."/>
            <person name="Requena N."/>
            <person name="Rosikiewicz P."/>
            <person name="Riley R."/>
            <person name="Saito K."/>
            <person name="San Clemente H."/>
            <person name="Shapiro H."/>
            <person name="van Tuinen D."/>
            <person name="Becard G."/>
            <person name="Bonfante P."/>
            <person name="Paszkowski U."/>
            <person name="Shachar-Hill Y."/>
            <person name="Young J.P."/>
            <person name="Sanders I.R."/>
            <person name="Henrissat B."/>
            <person name="Rensing S.A."/>
            <person name="Grigoriev I.V."/>
            <person name="Corradi N."/>
            <person name="Roux C."/>
            <person name="Martin F."/>
        </authorList>
    </citation>
    <scope>NUCLEOTIDE SEQUENCE</scope>
    <source>
        <strain evidence="1">DAOM 197198</strain>
    </source>
</reference>